<keyword evidence="3 4" id="KW-0663">Pyridoxal phosphate</keyword>
<dbReference type="InterPro" id="IPR015424">
    <property type="entry name" value="PyrdxlP-dep_Trfase"/>
</dbReference>
<dbReference type="AlphaFoldDB" id="A0A523RSZ7"/>
<dbReference type="InterPro" id="IPR015421">
    <property type="entry name" value="PyrdxlP-dep_Trfase_major"/>
</dbReference>
<name>A0A523RSZ7_UNCAE</name>
<dbReference type="InterPro" id="IPR015422">
    <property type="entry name" value="PyrdxlP-dep_Trfase_small"/>
</dbReference>
<dbReference type="PIRSF" id="PIRSF000521">
    <property type="entry name" value="Transaminase_4ab_Lys_Orn"/>
    <property type="match status" value="1"/>
</dbReference>
<keyword evidence="5" id="KW-0032">Aminotransferase</keyword>
<protein>
    <submittedName>
        <fullName evidence="5">Aspartate aminotransferase family protein</fullName>
    </submittedName>
</protein>
<dbReference type="GO" id="GO:0008483">
    <property type="term" value="F:transaminase activity"/>
    <property type="evidence" value="ECO:0007669"/>
    <property type="project" value="UniProtKB-KW"/>
</dbReference>
<organism evidence="5 6">
    <name type="scientific">Aerophobetes bacterium</name>
    <dbReference type="NCBI Taxonomy" id="2030807"/>
    <lineage>
        <taxon>Bacteria</taxon>
        <taxon>Candidatus Aerophobota</taxon>
    </lineage>
</organism>
<accession>A0A523RSZ7</accession>
<evidence type="ECO:0000256" key="1">
    <source>
        <dbReference type="ARBA" id="ARBA00001933"/>
    </source>
</evidence>
<dbReference type="Gene3D" id="3.40.640.10">
    <property type="entry name" value="Type I PLP-dependent aspartate aminotransferase-like (Major domain)"/>
    <property type="match status" value="1"/>
</dbReference>
<proteinExistence type="inferred from homology"/>
<dbReference type="CDD" id="cd00610">
    <property type="entry name" value="OAT_like"/>
    <property type="match status" value="1"/>
</dbReference>
<gene>
    <name evidence="5" type="ORF">E3J84_05840</name>
</gene>
<evidence type="ECO:0000313" key="6">
    <source>
        <dbReference type="Proteomes" id="UP000316360"/>
    </source>
</evidence>
<dbReference type="PANTHER" id="PTHR45688">
    <property type="match status" value="1"/>
</dbReference>
<sequence length="435" mass="48433">MPFSHTEKEYIELEKKYLIHPWGLFSPVVQVEGKGCIMKDIQEKEYIDCLSQMAGPGGVGISHPRVVQAVKDQVEKLACAMTWCSNIPKVQLAEKLAKITPPGMNKFYFATGGSEANEFALKTAIKITGKKEVISVYLAYHGTNIALLSLSNARYREGMPLIPGFYQIPPPYCYRCPYGKVYPDCNLECARALEEKVLFGTAHEVAAFIMEPILGPGGHIVPPPEYFTLIREICDKYGILHIADEVQTGFGRTGKMWGMDHYKVIPDIMVVGKAMGGGVPVSAAILKEDIVTSELEKQPYHIYTFEGNPLSCAAASAVVDIVVEENIPRKAEKMGRFWFERLKELEEKHPIIGEVRGKGLFIGVELVKDRKTKERASEETARVLEECQRRGVLFARSNWPGNVIKIKPPIVISEDLSSQAIGVLDEALEVVEKDM</sequence>
<comment type="caution">
    <text evidence="5">The sequence shown here is derived from an EMBL/GenBank/DDBJ whole genome shotgun (WGS) entry which is preliminary data.</text>
</comment>
<evidence type="ECO:0000256" key="2">
    <source>
        <dbReference type="ARBA" id="ARBA00008954"/>
    </source>
</evidence>
<dbReference type="PANTHER" id="PTHR45688:SF13">
    <property type="entry name" value="ALANINE--GLYOXYLATE AMINOTRANSFERASE 2-LIKE"/>
    <property type="match status" value="1"/>
</dbReference>
<dbReference type="FunFam" id="3.40.640.10:FF:000004">
    <property type="entry name" value="Acetylornithine aminotransferase"/>
    <property type="match status" value="1"/>
</dbReference>
<dbReference type="InterPro" id="IPR005814">
    <property type="entry name" value="Aminotrans_3"/>
</dbReference>
<dbReference type="Gene3D" id="3.90.1150.10">
    <property type="entry name" value="Aspartate Aminotransferase, domain 1"/>
    <property type="match status" value="1"/>
</dbReference>
<comment type="cofactor">
    <cofactor evidence="1">
        <name>pyridoxal 5'-phosphate</name>
        <dbReference type="ChEBI" id="CHEBI:597326"/>
    </cofactor>
</comment>
<reference evidence="5 6" key="1">
    <citation type="submission" date="2019-03" db="EMBL/GenBank/DDBJ databases">
        <title>Metabolic potential of uncultured bacteria and archaea associated with petroleum seepage in deep-sea sediments.</title>
        <authorList>
            <person name="Dong X."/>
            <person name="Hubert C."/>
        </authorList>
    </citation>
    <scope>NUCLEOTIDE SEQUENCE [LARGE SCALE GENOMIC DNA]</scope>
    <source>
        <strain evidence="5">E44_bin7</strain>
    </source>
</reference>
<dbReference type="Proteomes" id="UP000316360">
    <property type="component" value="Unassembled WGS sequence"/>
</dbReference>
<dbReference type="GO" id="GO:0030170">
    <property type="term" value="F:pyridoxal phosphate binding"/>
    <property type="evidence" value="ECO:0007669"/>
    <property type="project" value="InterPro"/>
</dbReference>
<evidence type="ECO:0000256" key="3">
    <source>
        <dbReference type="ARBA" id="ARBA00022898"/>
    </source>
</evidence>
<dbReference type="SUPFAM" id="SSF53383">
    <property type="entry name" value="PLP-dependent transferases"/>
    <property type="match status" value="1"/>
</dbReference>
<evidence type="ECO:0000313" key="5">
    <source>
        <dbReference type="EMBL" id="TET08816.1"/>
    </source>
</evidence>
<evidence type="ECO:0000256" key="4">
    <source>
        <dbReference type="RuleBase" id="RU003560"/>
    </source>
</evidence>
<dbReference type="EMBL" id="SOKJ01000333">
    <property type="protein sequence ID" value="TET08816.1"/>
    <property type="molecule type" value="Genomic_DNA"/>
</dbReference>
<dbReference type="Pfam" id="PF00202">
    <property type="entry name" value="Aminotran_3"/>
    <property type="match status" value="1"/>
</dbReference>
<comment type="similarity">
    <text evidence="2 4">Belongs to the class-III pyridoxal-phosphate-dependent aminotransferase family.</text>
</comment>
<keyword evidence="5" id="KW-0808">Transferase</keyword>